<name>A0A8H5AWC6_9AGAR</name>
<accession>A0A8H5AWC6</accession>
<comment type="caution">
    <text evidence="2">The sequence shown here is derived from an EMBL/GenBank/DDBJ whole genome shotgun (WGS) entry which is preliminary data.</text>
</comment>
<proteinExistence type="predicted"/>
<feature type="compositionally biased region" description="Basic and acidic residues" evidence="1">
    <location>
        <begin position="87"/>
        <end position="101"/>
    </location>
</feature>
<feature type="region of interest" description="Disordered" evidence="1">
    <location>
        <begin position="1"/>
        <end position="106"/>
    </location>
</feature>
<organism evidence="2 3">
    <name type="scientific">Psilocybe cf. subviscida</name>
    <dbReference type="NCBI Taxonomy" id="2480587"/>
    <lineage>
        <taxon>Eukaryota</taxon>
        <taxon>Fungi</taxon>
        <taxon>Dikarya</taxon>
        <taxon>Basidiomycota</taxon>
        <taxon>Agaricomycotina</taxon>
        <taxon>Agaricomycetes</taxon>
        <taxon>Agaricomycetidae</taxon>
        <taxon>Agaricales</taxon>
        <taxon>Agaricineae</taxon>
        <taxon>Strophariaceae</taxon>
        <taxon>Psilocybe</taxon>
    </lineage>
</organism>
<dbReference type="EMBL" id="JAACJJ010000056">
    <property type="protein sequence ID" value="KAF5312063.1"/>
    <property type="molecule type" value="Genomic_DNA"/>
</dbReference>
<keyword evidence="3" id="KW-1185">Reference proteome</keyword>
<reference evidence="2 3" key="1">
    <citation type="journal article" date="2020" name="ISME J.">
        <title>Uncovering the hidden diversity of litter-decomposition mechanisms in mushroom-forming fungi.</title>
        <authorList>
            <person name="Floudas D."/>
            <person name="Bentzer J."/>
            <person name="Ahren D."/>
            <person name="Johansson T."/>
            <person name="Persson P."/>
            <person name="Tunlid A."/>
        </authorList>
    </citation>
    <scope>NUCLEOTIDE SEQUENCE [LARGE SCALE GENOMIC DNA]</scope>
    <source>
        <strain evidence="2 3">CBS 101986</strain>
    </source>
</reference>
<dbReference type="OrthoDB" id="3174721at2759"/>
<dbReference type="AlphaFoldDB" id="A0A8H5AWC6"/>
<evidence type="ECO:0000313" key="3">
    <source>
        <dbReference type="Proteomes" id="UP000567179"/>
    </source>
</evidence>
<sequence>MSESVYSEAPSYHSRYPESDDEDPSPLLTPLAAHHGETTSIPPPLARLAPVSRVPGTPPAVESTPDSNPGAPFTSPVEIRTSTSSDIRTRGEAGESGRRPDPTSVQRISHFGNLRARPTKNVEFTFSPVGTNAMLLLPPPEEQDARPRYYITVIQNCFMPLSHITTIYRGASDSAPRVGEFEMGILGSPCHRQMENQPAERLMDVLEKKGSKTKNGKWAWYRRAESGPPRLFWNCNVVPFICITVPPDSNDIDSSTTIAWFTPRHAKKEVPTTLCRLQVTPSGQTLFDDIVMSILAIERRILTPYNFTAESLFNYSSLEL</sequence>
<gene>
    <name evidence="2" type="ORF">D9619_002307</name>
</gene>
<evidence type="ECO:0000256" key="1">
    <source>
        <dbReference type="SAM" id="MobiDB-lite"/>
    </source>
</evidence>
<protein>
    <submittedName>
        <fullName evidence="2">Uncharacterized protein</fullName>
    </submittedName>
</protein>
<dbReference type="Proteomes" id="UP000567179">
    <property type="component" value="Unassembled WGS sequence"/>
</dbReference>
<evidence type="ECO:0000313" key="2">
    <source>
        <dbReference type="EMBL" id="KAF5312063.1"/>
    </source>
</evidence>